<organism evidence="1">
    <name type="scientific">bioreactor metagenome</name>
    <dbReference type="NCBI Taxonomy" id="1076179"/>
    <lineage>
        <taxon>unclassified sequences</taxon>
        <taxon>metagenomes</taxon>
        <taxon>ecological metagenomes</taxon>
    </lineage>
</organism>
<reference evidence="1" key="1">
    <citation type="submission" date="2019-08" db="EMBL/GenBank/DDBJ databases">
        <authorList>
            <person name="Kucharzyk K."/>
            <person name="Murdoch R.W."/>
            <person name="Higgins S."/>
            <person name="Loffler F."/>
        </authorList>
    </citation>
    <scope>NUCLEOTIDE SEQUENCE</scope>
</reference>
<gene>
    <name evidence="1" type="ORF">SDC9_118557</name>
</gene>
<protein>
    <submittedName>
        <fullName evidence="1">Uncharacterized protein</fullName>
    </submittedName>
</protein>
<dbReference type="EMBL" id="VSSQ01024207">
    <property type="protein sequence ID" value="MPM71589.1"/>
    <property type="molecule type" value="Genomic_DNA"/>
</dbReference>
<evidence type="ECO:0000313" key="1">
    <source>
        <dbReference type="EMBL" id="MPM71589.1"/>
    </source>
</evidence>
<dbReference type="AlphaFoldDB" id="A0A645C1S5"/>
<sequence length="29" mass="3304">MLKGAIDEVENNVENRLEWIDNVSKVNSS</sequence>
<comment type="caution">
    <text evidence="1">The sequence shown here is derived from an EMBL/GenBank/DDBJ whole genome shotgun (WGS) entry which is preliminary data.</text>
</comment>
<name>A0A645C1S5_9ZZZZ</name>
<proteinExistence type="predicted"/>
<accession>A0A645C1S5</accession>